<proteinExistence type="inferred from homology"/>
<sequence length="374" mass="41925">MKQFYFFVVLLVVSVGLGGCAETKILEEVGLTTLVGYDLAKEDGVESTAIIRQVGTELQSKVSIITAENATIQGTRAKVNRRAAEKLESGQLRGVLFGDEFAKKGIGHSIDTSLKNPAISEGMLLAVVEGDTKSLLEYEYPSIDEIGQHIHKLLDQNIKSEQVISSTLHEVSYDYYAVGRDIALPIIKRDEELVDISGIALFKKDKMVGTLLVDDSFYVKLSRDDYHNGTHELKVKGDELSSTLLKDPPDEISLVFDPIKTHRNLKLVDLKQPEFDMNISIQARILEIKDNINIGDAKSAEELEKAISKKLKSEISRVIAYCQEIGSDVFGYGEYYRSSVRNSELTEEKWREMYKEMKVNVNIDFTLIRSGVFE</sequence>
<keyword evidence="4" id="KW-0732">Signal</keyword>
<keyword evidence="5" id="KW-0472">Membrane</keyword>
<comment type="subcellular location">
    <subcellularLocation>
        <location evidence="1">Membrane</location>
        <topology evidence="1">Lipid-anchor</topology>
    </subcellularLocation>
</comment>
<evidence type="ECO:0000256" key="2">
    <source>
        <dbReference type="ARBA" id="ARBA00007886"/>
    </source>
</evidence>
<gene>
    <name evidence="10" type="primary">gerHC</name>
    <name evidence="10" type="ORF">SLU01_21050</name>
</gene>
<evidence type="ECO:0000256" key="4">
    <source>
        <dbReference type="ARBA" id="ARBA00022729"/>
    </source>
</evidence>
<evidence type="ECO:0000313" key="11">
    <source>
        <dbReference type="Proteomes" id="UP000321901"/>
    </source>
</evidence>
<dbReference type="GO" id="GO:0016020">
    <property type="term" value="C:membrane"/>
    <property type="evidence" value="ECO:0007669"/>
    <property type="project" value="UniProtKB-SubCell"/>
</dbReference>
<keyword evidence="3" id="KW-0309">Germination</keyword>
<accession>A0A511Z8P9</accession>
<dbReference type="RefSeq" id="WP_147058050.1">
    <property type="nucleotide sequence ID" value="NZ_BJYL01000027.1"/>
</dbReference>
<keyword evidence="11" id="KW-1185">Reference proteome</keyword>
<dbReference type="PROSITE" id="PS51257">
    <property type="entry name" value="PROKAR_LIPOPROTEIN"/>
    <property type="match status" value="1"/>
</dbReference>
<evidence type="ECO:0000256" key="7">
    <source>
        <dbReference type="ARBA" id="ARBA00023288"/>
    </source>
</evidence>
<dbReference type="InterPro" id="IPR008844">
    <property type="entry name" value="Spore_GerAC-like"/>
</dbReference>
<dbReference type="OrthoDB" id="2592518at2"/>
<evidence type="ECO:0000256" key="3">
    <source>
        <dbReference type="ARBA" id="ARBA00022544"/>
    </source>
</evidence>
<dbReference type="Pfam" id="PF25198">
    <property type="entry name" value="Spore_GerAC_N"/>
    <property type="match status" value="1"/>
</dbReference>
<dbReference type="PANTHER" id="PTHR35789:SF1">
    <property type="entry name" value="SPORE GERMINATION PROTEIN B3"/>
    <property type="match status" value="1"/>
</dbReference>
<protein>
    <submittedName>
        <fullName evidence="10">Germination protein</fullName>
    </submittedName>
</protein>
<evidence type="ECO:0000313" key="10">
    <source>
        <dbReference type="EMBL" id="GEN83793.1"/>
    </source>
</evidence>
<comment type="caution">
    <text evidence="10">The sequence shown here is derived from an EMBL/GenBank/DDBJ whole genome shotgun (WGS) entry which is preliminary data.</text>
</comment>
<dbReference type="NCBIfam" id="TIGR02887">
    <property type="entry name" value="spore_ger_x_C"/>
    <property type="match status" value="1"/>
</dbReference>
<evidence type="ECO:0000256" key="5">
    <source>
        <dbReference type="ARBA" id="ARBA00023136"/>
    </source>
</evidence>
<dbReference type="EMBL" id="BJYL01000027">
    <property type="protein sequence ID" value="GEN83793.1"/>
    <property type="molecule type" value="Genomic_DNA"/>
</dbReference>
<organism evidence="10 11">
    <name type="scientific">Sporosarcina luteola</name>
    <dbReference type="NCBI Taxonomy" id="582850"/>
    <lineage>
        <taxon>Bacteria</taxon>
        <taxon>Bacillati</taxon>
        <taxon>Bacillota</taxon>
        <taxon>Bacilli</taxon>
        <taxon>Bacillales</taxon>
        <taxon>Caryophanaceae</taxon>
        <taxon>Sporosarcina</taxon>
    </lineage>
</organism>
<dbReference type="GO" id="GO:0009847">
    <property type="term" value="P:spore germination"/>
    <property type="evidence" value="ECO:0007669"/>
    <property type="project" value="InterPro"/>
</dbReference>
<dbReference type="AlphaFoldDB" id="A0A511Z8P9"/>
<dbReference type="InterPro" id="IPR038501">
    <property type="entry name" value="Spore_GerAC_C_sf"/>
</dbReference>
<evidence type="ECO:0000256" key="6">
    <source>
        <dbReference type="ARBA" id="ARBA00023139"/>
    </source>
</evidence>
<dbReference type="Proteomes" id="UP000321901">
    <property type="component" value="Unassembled WGS sequence"/>
</dbReference>
<evidence type="ECO:0000256" key="1">
    <source>
        <dbReference type="ARBA" id="ARBA00004635"/>
    </source>
</evidence>
<feature type="domain" description="Spore germination protein N-terminal" evidence="9">
    <location>
        <begin position="24"/>
        <end position="188"/>
    </location>
</feature>
<feature type="domain" description="Spore germination GerAC-like C-terminal" evidence="8">
    <location>
        <begin position="197"/>
        <end position="371"/>
    </location>
</feature>
<keyword evidence="7" id="KW-0449">Lipoprotein</keyword>
<evidence type="ECO:0000259" key="9">
    <source>
        <dbReference type="Pfam" id="PF25198"/>
    </source>
</evidence>
<dbReference type="PANTHER" id="PTHR35789">
    <property type="entry name" value="SPORE GERMINATION PROTEIN B3"/>
    <property type="match status" value="1"/>
</dbReference>
<keyword evidence="6" id="KW-0564">Palmitate</keyword>
<name>A0A511Z8P9_9BACL</name>
<dbReference type="InterPro" id="IPR057336">
    <property type="entry name" value="GerAC_N"/>
</dbReference>
<evidence type="ECO:0000259" key="8">
    <source>
        <dbReference type="Pfam" id="PF05504"/>
    </source>
</evidence>
<dbReference type="InterPro" id="IPR046953">
    <property type="entry name" value="Spore_GerAC-like_C"/>
</dbReference>
<reference evidence="10 11" key="1">
    <citation type="submission" date="2019-07" db="EMBL/GenBank/DDBJ databases">
        <title>Whole genome shotgun sequence of Sporosarcina luteola NBRC 105378.</title>
        <authorList>
            <person name="Hosoyama A."/>
            <person name="Uohara A."/>
            <person name="Ohji S."/>
            <person name="Ichikawa N."/>
        </authorList>
    </citation>
    <scope>NUCLEOTIDE SEQUENCE [LARGE SCALE GENOMIC DNA]</scope>
    <source>
        <strain evidence="10 11">NBRC 105378</strain>
    </source>
</reference>
<dbReference type="Pfam" id="PF05504">
    <property type="entry name" value="Spore_GerAC"/>
    <property type="match status" value="1"/>
</dbReference>
<comment type="similarity">
    <text evidence="2">Belongs to the GerABKC lipoprotein family.</text>
</comment>
<dbReference type="Gene3D" id="3.30.300.210">
    <property type="entry name" value="Nutrient germinant receptor protein C, domain 3"/>
    <property type="match status" value="1"/>
</dbReference>